<dbReference type="InParanoid" id="A0A1Z5KMQ6"/>
<protein>
    <submittedName>
        <fullName evidence="2">Uncharacterized protein</fullName>
    </submittedName>
</protein>
<comment type="caution">
    <text evidence="2">The sequence shown here is derived from an EMBL/GenBank/DDBJ whole genome shotgun (WGS) entry which is preliminary data.</text>
</comment>
<dbReference type="Proteomes" id="UP000198406">
    <property type="component" value="Unassembled WGS sequence"/>
</dbReference>
<evidence type="ECO:0000313" key="2">
    <source>
        <dbReference type="EMBL" id="GAX27613.1"/>
    </source>
</evidence>
<dbReference type="AlphaFoldDB" id="A0A1Z5KMQ6"/>
<dbReference type="InterPro" id="IPR048682">
    <property type="entry name" value="COG4"/>
</dbReference>
<organism evidence="2 3">
    <name type="scientific">Fistulifera solaris</name>
    <name type="common">Oleaginous diatom</name>
    <dbReference type="NCBI Taxonomy" id="1519565"/>
    <lineage>
        <taxon>Eukaryota</taxon>
        <taxon>Sar</taxon>
        <taxon>Stramenopiles</taxon>
        <taxon>Ochrophyta</taxon>
        <taxon>Bacillariophyta</taxon>
        <taxon>Bacillariophyceae</taxon>
        <taxon>Bacillariophycidae</taxon>
        <taxon>Naviculales</taxon>
        <taxon>Naviculaceae</taxon>
        <taxon>Fistulifera</taxon>
    </lineage>
</organism>
<proteinExistence type="predicted"/>
<keyword evidence="3" id="KW-1185">Reference proteome</keyword>
<dbReference type="OrthoDB" id="47059at2759"/>
<feature type="compositionally biased region" description="Acidic residues" evidence="1">
    <location>
        <begin position="180"/>
        <end position="192"/>
    </location>
</feature>
<dbReference type="PANTHER" id="PTHR24016">
    <property type="entry name" value="CONSERVED OLIGOMERIC GOLGI COMPLEX SUBUNIT 4"/>
    <property type="match status" value="1"/>
</dbReference>
<feature type="compositionally biased region" description="Basic and acidic residues" evidence="1">
    <location>
        <begin position="436"/>
        <end position="449"/>
    </location>
</feature>
<feature type="region of interest" description="Disordered" evidence="1">
    <location>
        <begin position="430"/>
        <end position="451"/>
    </location>
</feature>
<sequence length="788" mass="88938">MEESSSHEEFSTQVAAVLMETEELRRASTSEIVSLEDLMEWTVAIERLHHTLQTMTQYTQEQHDLYHHCQHRVITVAQHTLQAAWQWEEPTIGDQETAVVRREGQGAIARLTELNLLLLLSFSAKRNDGKTAEEIIEGYAAYQKQVLRLRVRPAIATLVEARKDGTIHASSVEENVQVHDDDDDDDEHDDEVETKKPPTRIQQHHAPVLMEILGEASALIHPLLQWHFSLPSVEDEPAIVTQIRTLCHTAITVLDEQTQQLVQRISEWFGQDRPMEEWMKNDNNDKEVDLQELSRLDALVDEMAFICQLLARYEQLMMPFEATSKTISQNELLPEWNWKYATLERIWAVRQWQSALQHATPVAIVLGTEVNVPSVVEDAQYLSTRALERAASTRSLSAIGTVAHAVTHDVWSLEMVSGVHQALLEQRGCWSSPKKKKEEDDNEADKISLEKSPNSGFASALLEALDDDIAKAGPPTPKAPSSGSFLSSIVSSLDENVQLMQLDMEFCVLNGLLAASVSCRNLVAFLDSLLSEDEFSFLSASEKDKSTTMIHLAREELFRFEQGYRATLKTKIAESIVSWCGSGKHEDACPPNFRGKALNHLRFFLEHENYQLDPVSFAQSESDDRLERDFLGPLKESVFLKSMGNKCDADVLPLLAEQLSTTLVELLSECIWECESMFTDCGSLLLSKQFRMIQSFVTNVTQPSGEGAMSANLFQVWEPLSQIVFALQLEKPADWQAYQSTSVLLPESLFRTMKKRLDFSPEAVQSVVEQFRRAKEGSKKCSTSARTN</sequence>
<accession>A0A1Z5KMQ6</accession>
<evidence type="ECO:0000313" key="3">
    <source>
        <dbReference type="Proteomes" id="UP000198406"/>
    </source>
</evidence>
<dbReference type="EMBL" id="BDSP01000259">
    <property type="protein sequence ID" value="GAX27613.1"/>
    <property type="molecule type" value="Genomic_DNA"/>
</dbReference>
<name>A0A1Z5KMQ6_FISSO</name>
<evidence type="ECO:0000256" key="1">
    <source>
        <dbReference type="SAM" id="MobiDB-lite"/>
    </source>
</evidence>
<dbReference type="Gene3D" id="1.20.58.1970">
    <property type="match status" value="1"/>
</dbReference>
<feature type="region of interest" description="Disordered" evidence="1">
    <location>
        <begin position="169"/>
        <end position="201"/>
    </location>
</feature>
<dbReference type="PANTHER" id="PTHR24016:SF0">
    <property type="entry name" value="CONSERVED OLIGOMERIC GOLGI COMPLEX SUBUNIT 4"/>
    <property type="match status" value="1"/>
</dbReference>
<reference evidence="2 3" key="1">
    <citation type="journal article" date="2015" name="Plant Cell">
        <title>Oil accumulation by the oleaginous diatom Fistulifera solaris as revealed by the genome and transcriptome.</title>
        <authorList>
            <person name="Tanaka T."/>
            <person name="Maeda Y."/>
            <person name="Veluchamy A."/>
            <person name="Tanaka M."/>
            <person name="Abida H."/>
            <person name="Marechal E."/>
            <person name="Bowler C."/>
            <person name="Muto M."/>
            <person name="Sunaga Y."/>
            <person name="Tanaka M."/>
            <person name="Yoshino T."/>
            <person name="Taniguchi T."/>
            <person name="Fukuda Y."/>
            <person name="Nemoto M."/>
            <person name="Matsumoto M."/>
            <person name="Wong P.S."/>
            <person name="Aburatani S."/>
            <person name="Fujibuchi W."/>
        </authorList>
    </citation>
    <scope>NUCLEOTIDE SEQUENCE [LARGE SCALE GENOMIC DNA]</scope>
    <source>
        <strain evidence="2 3">JPCC DA0580</strain>
    </source>
</reference>
<gene>
    <name evidence="2" type="ORF">FisN_13Hh298</name>
</gene>